<name>A0A175WCM8_9PEZI</name>
<dbReference type="Gene3D" id="3.40.50.1820">
    <property type="entry name" value="alpha/beta hydrolase"/>
    <property type="match status" value="1"/>
</dbReference>
<accession>A0A175WCM8</accession>
<dbReference type="EMBL" id="LCTW02000036">
    <property type="protein sequence ID" value="KXX81393.1"/>
    <property type="molecule type" value="Genomic_DNA"/>
</dbReference>
<dbReference type="OrthoDB" id="2152029at2759"/>
<dbReference type="AlphaFoldDB" id="A0A175WCM8"/>
<protein>
    <submittedName>
        <fullName evidence="2">Neutral cholesterol ester hydrolase 1</fullName>
    </submittedName>
</protein>
<keyword evidence="2" id="KW-0378">Hydrolase</keyword>
<organism evidence="2 3">
    <name type="scientific">Madurella mycetomatis</name>
    <dbReference type="NCBI Taxonomy" id="100816"/>
    <lineage>
        <taxon>Eukaryota</taxon>
        <taxon>Fungi</taxon>
        <taxon>Dikarya</taxon>
        <taxon>Ascomycota</taxon>
        <taxon>Pezizomycotina</taxon>
        <taxon>Sordariomycetes</taxon>
        <taxon>Sordariomycetidae</taxon>
        <taxon>Sordariales</taxon>
        <taxon>Sordariales incertae sedis</taxon>
        <taxon>Madurella</taxon>
    </lineage>
</organism>
<dbReference type="SUPFAM" id="SSF53474">
    <property type="entry name" value="alpha/beta-Hydrolases"/>
    <property type="match status" value="1"/>
</dbReference>
<reference evidence="2 3" key="1">
    <citation type="journal article" date="2016" name="Genome Announc.">
        <title>Genome Sequence of Madurella mycetomatis mm55, Isolated from a Human Mycetoma Case in Sudan.</title>
        <authorList>
            <person name="Smit S."/>
            <person name="Derks M.F."/>
            <person name="Bervoets S."/>
            <person name="Fahal A."/>
            <person name="van Leeuwen W."/>
            <person name="van Belkum A."/>
            <person name="van de Sande W.W."/>
        </authorList>
    </citation>
    <scope>NUCLEOTIDE SEQUENCE [LARGE SCALE GENOMIC DNA]</scope>
    <source>
        <strain evidence="3">mm55</strain>
    </source>
</reference>
<dbReference type="VEuPathDB" id="FungiDB:MMYC01_203080"/>
<feature type="domain" description="Alpha/beta hydrolase fold-3" evidence="1">
    <location>
        <begin position="12"/>
        <end position="60"/>
    </location>
</feature>
<evidence type="ECO:0000259" key="1">
    <source>
        <dbReference type="Pfam" id="PF07859"/>
    </source>
</evidence>
<dbReference type="Pfam" id="PF07859">
    <property type="entry name" value="Abhydrolase_3"/>
    <property type="match status" value="1"/>
</dbReference>
<dbReference type="STRING" id="100816.A0A175WCM8"/>
<comment type="caution">
    <text evidence="2">The sequence shown here is derived from an EMBL/GenBank/DDBJ whole genome shotgun (WGS) entry which is preliminary data.</text>
</comment>
<dbReference type="InterPro" id="IPR029058">
    <property type="entry name" value="AB_hydrolase_fold"/>
</dbReference>
<gene>
    <name evidence="2" type="ORF">MMYC01_203080</name>
</gene>
<keyword evidence="3" id="KW-1185">Reference proteome</keyword>
<dbReference type="InterPro" id="IPR013094">
    <property type="entry name" value="AB_hydrolase_3"/>
</dbReference>
<dbReference type="Proteomes" id="UP000078237">
    <property type="component" value="Unassembled WGS sequence"/>
</dbReference>
<evidence type="ECO:0000313" key="3">
    <source>
        <dbReference type="Proteomes" id="UP000078237"/>
    </source>
</evidence>
<sequence length="94" mass="10314">MRCATFCHAKQAIILEYSLAPKHLYPEQLVQWVSVLRYLIEDGSVQPGDVILTGDSAGGHGQFRAALLVSPFTRLLMDAKSYESNAGKDHPGRA</sequence>
<dbReference type="GO" id="GO:0016787">
    <property type="term" value="F:hydrolase activity"/>
    <property type="evidence" value="ECO:0007669"/>
    <property type="project" value="UniProtKB-KW"/>
</dbReference>
<proteinExistence type="predicted"/>
<evidence type="ECO:0000313" key="2">
    <source>
        <dbReference type="EMBL" id="KXX81393.1"/>
    </source>
</evidence>